<dbReference type="EMBL" id="FQZB01000003">
    <property type="protein sequence ID" value="SHI36347.1"/>
    <property type="molecule type" value="Genomic_DNA"/>
</dbReference>
<keyword evidence="2" id="KW-0408">Iron</keyword>
<dbReference type="Pfam" id="PF13187">
    <property type="entry name" value="Fer4_9"/>
    <property type="match status" value="1"/>
</dbReference>
<dbReference type="InterPro" id="IPR017900">
    <property type="entry name" value="4Fe4S_Fe_S_CS"/>
</dbReference>
<dbReference type="Gene3D" id="3.40.50.360">
    <property type="match status" value="1"/>
</dbReference>
<dbReference type="Gene3D" id="3.30.70.20">
    <property type="match status" value="1"/>
</dbReference>
<evidence type="ECO:0000256" key="2">
    <source>
        <dbReference type="ARBA" id="ARBA00023004"/>
    </source>
</evidence>
<dbReference type="GO" id="GO:0051536">
    <property type="term" value="F:iron-sulfur cluster binding"/>
    <property type="evidence" value="ECO:0007669"/>
    <property type="project" value="UniProtKB-KW"/>
</dbReference>
<dbReference type="InterPro" id="IPR017896">
    <property type="entry name" value="4Fe4S_Fe-S-bd"/>
</dbReference>
<dbReference type="InterPro" id="IPR029039">
    <property type="entry name" value="Flavoprotein-like_sf"/>
</dbReference>
<evidence type="ECO:0000256" key="1">
    <source>
        <dbReference type="ARBA" id="ARBA00022723"/>
    </source>
</evidence>
<evidence type="ECO:0000313" key="5">
    <source>
        <dbReference type="EMBL" id="SHI36347.1"/>
    </source>
</evidence>
<dbReference type="AlphaFoldDB" id="A0A1M6AIU4"/>
<dbReference type="RefSeq" id="WP_072984193.1">
    <property type="nucleotide sequence ID" value="NZ_FQZB01000003.1"/>
</dbReference>
<proteinExistence type="predicted"/>
<evidence type="ECO:0000259" key="4">
    <source>
        <dbReference type="PROSITE" id="PS51379"/>
    </source>
</evidence>
<dbReference type="SUPFAM" id="SSF54862">
    <property type="entry name" value="4Fe-4S ferredoxins"/>
    <property type="match status" value="1"/>
</dbReference>
<feature type="domain" description="4Fe-4S ferredoxin-type" evidence="4">
    <location>
        <begin position="215"/>
        <end position="236"/>
    </location>
</feature>
<keyword evidence="6" id="KW-1185">Reference proteome</keyword>
<name>A0A1M6AIU4_9CLOT</name>
<sequence>MQTKIFYFSSTGNSLYVAKKVKESLGNGDIISIPKSLRNKDFNIDADIIGFIYPIHVSSLPIVVEEFISKITINKNAYIFAIGVTGGGEAKSSFPHINSLLGNQGELSNYLCLKYISNYIRAGRNASEERALKAIEQNEPILNDFIKEIKIKQIKKVTYKQGLNKIAYNFWKNKYKTKDKNFNVNEACIGCRICEKICPVNNIKFSNNKPIWLGNCTDCMACINLCPKEAINIGTKTLKKNRYKNPFIKVEELL</sequence>
<evidence type="ECO:0000313" key="6">
    <source>
        <dbReference type="Proteomes" id="UP000184310"/>
    </source>
</evidence>
<dbReference type="STRING" id="1121302.SAMN02745163_00094"/>
<protein>
    <submittedName>
        <fullName evidence="5">NAD-dependent dihydropyrimidine dehydrogenase, PreA subunit</fullName>
    </submittedName>
</protein>
<gene>
    <name evidence="5" type="ORF">SAMN02745163_00094</name>
</gene>
<accession>A0A1M6AIU4</accession>
<dbReference type="GO" id="GO:0046872">
    <property type="term" value="F:metal ion binding"/>
    <property type="evidence" value="ECO:0007669"/>
    <property type="project" value="UniProtKB-KW"/>
</dbReference>
<dbReference type="PANTHER" id="PTHR43122:SF1">
    <property type="entry name" value="IRON-SULFUR-BINDING PROTEIN"/>
    <property type="match status" value="1"/>
</dbReference>
<dbReference type="SUPFAM" id="SSF52218">
    <property type="entry name" value="Flavoproteins"/>
    <property type="match status" value="1"/>
</dbReference>
<dbReference type="PANTHER" id="PTHR43122">
    <property type="entry name" value="FERREDOXIN SUBUNIT OF PYRUVATE:FLAVODOXIN OXIDOREDUCTASE-RELATED"/>
    <property type="match status" value="1"/>
</dbReference>
<dbReference type="OrthoDB" id="9813995at2"/>
<dbReference type="Proteomes" id="UP000184310">
    <property type="component" value="Unassembled WGS sequence"/>
</dbReference>
<feature type="domain" description="4Fe-4S ferredoxin-type" evidence="4">
    <location>
        <begin position="180"/>
        <end position="208"/>
    </location>
</feature>
<evidence type="ECO:0000256" key="3">
    <source>
        <dbReference type="ARBA" id="ARBA00023014"/>
    </source>
</evidence>
<dbReference type="InterPro" id="IPR047964">
    <property type="entry name" value="EFR1-like"/>
</dbReference>
<dbReference type="NCBIfam" id="NF038196">
    <property type="entry name" value="ferrodoxin_EFR1"/>
    <property type="match status" value="1"/>
</dbReference>
<dbReference type="PROSITE" id="PS00198">
    <property type="entry name" value="4FE4S_FER_1"/>
    <property type="match status" value="2"/>
</dbReference>
<organism evidence="5 6">
    <name type="scientific">Clostridium cavendishii DSM 21758</name>
    <dbReference type="NCBI Taxonomy" id="1121302"/>
    <lineage>
        <taxon>Bacteria</taxon>
        <taxon>Bacillati</taxon>
        <taxon>Bacillota</taxon>
        <taxon>Clostridia</taxon>
        <taxon>Eubacteriales</taxon>
        <taxon>Clostridiaceae</taxon>
        <taxon>Clostridium</taxon>
    </lineage>
</organism>
<keyword evidence="3" id="KW-0411">Iron-sulfur</keyword>
<keyword evidence="1" id="KW-0479">Metal-binding</keyword>
<dbReference type="PROSITE" id="PS51379">
    <property type="entry name" value="4FE4S_FER_2"/>
    <property type="match status" value="2"/>
</dbReference>
<reference evidence="5 6" key="1">
    <citation type="submission" date="2016-11" db="EMBL/GenBank/DDBJ databases">
        <authorList>
            <person name="Jaros S."/>
            <person name="Januszkiewicz K."/>
            <person name="Wedrychowicz H."/>
        </authorList>
    </citation>
    <scope>NUCLEOTIDE SEQUENCE [LARGE SCALE GENOMIC DNA]</scope>
    <source>
        <strain evidence="5 6">DSM 21758</strain>
    </source>
</reference>